<dbReference type="InterPro" id="IPR000477">
    <property type="entry name" value="RT_dom"/>
</dbReference>
<reference evidence="2" key="3">
    <citation type="submission" date="2000-08" db="EMBL/GenBank/DDBJ databases">
        <authorList>
            <person name="Cheuk R."/>
            <person name="Shinn P."/>
            <person name="Brooks S."/>
            <person name="Buehler E."/>
            <person name="Chao Q."/>
            <person name="Johnson-Hopson C."/>
            <person name="Khan S."/>
            <person name="Kim C."/>
            <person name="Altafi H."/>
            <person name="Bei B."/>
            <person name="Chin C."/>
            <person name="Chiou J."/>
            <person name="Choi E."/>
            <person name="Conn L."/>
            <person name="Conway A."/>
            <person name="Gonzalez A."/>
            <person name="Hansen N."/>
            <person name="Howing B."/>
            <person name="Koo T."/>
            <person name="Lam B."/>
            <person name="Lee J."/>
            <person name="Lenz C."/>
            <person name="Li J."/>
            <person name="Liu A."/>
            <person name="Liu J."/>
            <person name="Liu S."/>
            <person name="Mukharsky N."/>
            <person name="Nguyen M."/>
            <person name="Palm C."/>
            <person name="Pham P."/>
            <person name="Sakano H."/>
            <person name="Schwartz J."/>
            <person name="Southwick A."/>
            <person name="Thaveri A."/>
            <person name="Toriumi M."/>
            <person name="Vaysberg M."/>
            <person name="Yu G."/>
            <person name="Davis R."/>
            <person name="Federspiel N."/>
            <person name="Theologis A."/>
            <person name="Ecker J."/>
        </authorList>
    </citation>
    <scope>NUCLEOTIDE SEQUENCE</scope>
</reference>
<organism evidence="2">
    <name type="scientific">Arabidopsis thaliana</name>
    <name type="common">Mouse-ear cress</name>
    <dbReference type="NCBI Taxonomy" id="3702"/>
    <lineage>
        <taxon>Eukaryota</taxon>
        <taxon>Viridiplantae</taxon>
        <taxon>Streptophyta</taxon>
        <taxon>Embryophyta</taxon>
        <taxon>Tracheophyta</taxon>
        <taxon>Spermatophyta</taxon>
        <taxon>Magnoliopsida</taxon>
        <taxon>eudicotyledons</taxon>
        <taxon>Gunneridae</taxon>
        <taxon>Pentapetalae</taxon>
        <taxon>rosids</taxon>
        <taxon>malvids</taxon>
        <taxon>Brassicales</taxon>
        <taxon>Brassicaceae</taxon>
        <taxon>Camelineae</taxon>
        <taxon>Arabidopsis</taxon>
    </lineage>
</organism>
<dbReference type="PANTHER" id="PTHR33116">
    <property type="entry name" value="REVERSE TRANSCRIPTASE ZINC-BINDING DOMAIN-CONTAINING PROTEIN-RELATED-RELATED"/>
    <property type="match status" value="1"/>
</dbReference>
<sequence length="872" mass="100834">MNFSTFFFVDPYDFFIEFFFFKTFHRAVIERETKNMIKEIYCTDGRVVQGDDIMVEAEKFFKEFLQLIPEDFVGVEVRELQDLLQFRCTNSDNEMLTREVSSEEIKTVLFSMPKDKSPGPDGYTSEFYKATWDIIGQEFTLPVQSFFQKGFLPKGINSIILALIPKKLAAKEMRDYRPISCCNVLYKVISKIIANRLKLLLPRFIAENQSAFVKDRLLIENLLLATELVKDYHKDSISARCAIKIDISKAFDSVQWSFLTNTLVAMNFSPTFIHWINLCITTASFSVQVNGDLVGYFQSKRGLRQGCSLSPYLFVICMDVLSKMLDKAAGVRKFGFHPKCQRLGLTHLSFADDLMVLSDGKTRSIEGILEVFDEFCKRSGLRISLEKSTLYMAGVSPIIKQEIAAKFLFDVGQLPVRYLGLPLVTKRLTSADYSPLLEQIKKRIATWTFRFFSFAGRFNLIKSVLWSICNFWLAAFRLPRQCIREIDKLCSSFLWSGSEMSSHKAKISWDIVCKPKAEGGLGLRNLKEANDVSCLKLVWRIISNSNSLWTKWVAEYLIRKKSIWSLKQSTSMGSWIWRKILKIRDVAKSFSRVEVGNGESASFWYDHWSAHGRLIDTVGDKGTIDLGIPREASVADAWTRRSRRRHRTSLLNEIEEMMAYQRIHHSDAEDTVLWRGKNDVFKPHFSTRDTWHLIKATSSTVSWHKGVWFRHATPKYALCTWLAIHNRLPTGDRMLKWNSSGSVSGNCVLCTNNSKTLEHLFFSCSYASTVWAALAKGIWKTRYSTRWSHLLTHISTHFQDRVEGFLTRYIFQATIYHVWRERNGRRHDAAPNTPATVIGWIDKQTRNQITIIRQSGDRRYDKAFQAWLRARY</sequence>
<dbReference type="InterPro" id="IPR043502">
    <property type="entry name" value="DNA/RNA_pol_sf"/>
</dbReference>
<dbReference type="InterPro" id="IPR026960">
    <property type="entry name" value="RVT-Znf"/>
</dbReference>
<proteinExistence type="predicted"/>
<evidence type="ECO:0000259" key="1">
    <source>
        <dbReference type="PROSITE" id="PS50878"/>
    </source>
</evidence>
<protein>
    <submittedName>
        <fullName evidence="2">F17F8.5</fullName>
    </submittedName>
</protein>
<reference key="1">
    <citation type="journal article" date="2000" name="Nature">
        <title>Sequence and analysis of chromosome 1 of the plant Arabidopsis thaliana.</title>
        <authorList>
            <person name="Theologis A."/>
            <person name="Ecker J.R."/>
            <person name="Palm C.J."/>
            <person name="Federspiel N.A."/>
            <person name="Kaul S."/>
            <person name="White O."/>
            <person name="Alonso J."/>
            <person name="Altafi H."/>
            <person name="Araujo R."/>
            <person name="Bowman C.L."/>
            <person name="Brooks S.Y."/>
            <person name="Buehler E."/>
            <person name="Chan A."/>
            <person name="Chao Q."/>
            <person name="Chen H."/>
            <person name="Cheuk R.F."/>
            <person name="Chin C.W."/>
            <person name="Chung M.K."/>
            <person name="Conn L."/>
            <person name="Conway A.B."/>
            <person name="Conway A.R."/>
            <person name="Creasy T.H."/>
            <person name="Dewar K."/>
            <person name="Dunn P."/>
            <person name="Etgu P."/>
            <person name="Feldblyum T.V."/>
            <person name="Feng J."/>
            <person name="Fong B."/>
            <person name="Fujii C.Y."/>
            <person name="Gill J.E."/>
            <person name="Goldsmith A.D."/>
            <person name="Haas B."/>
            <person name="Hansen N.F."/>
            <person name="Hughes B."/>
            <person name="Huizar L."/>
            <person name="Hunter J.L."/>
            <person name="Jenkins J."/>
            <person name="Johnson-Hopson C."/>
            <person name="Khan S."/>
            <person name="Khaykin E."/>
            <person name="Kim C.J."/>
            <person name="Koo H.L."/>
            <person name="Kremenetskaia I."/>
            <person name="Kurtz D.B."/>
            <person name="Kwan A."/>
            <person name="Lam B."/>
            <person name="Langin-Hooper S."/>
            <person name="Lee A."/>
            <person name="Lee J.M."/>
            <person name="Lenz C.A."/>
            <person name="Li J.H."/>
            <person name="Li Y."/>
            <person name="Lin X."/>
            <person name="Liu S.X."/>
            <person name="Liu Z.A."/>
            <person name="Luros J.S."/>
            <person name="Maiti R."/>
            <person name="Marziali A."/>
            <person name="Militscher J."/>
            <person name="Miranda M."/>
            <person name="Nguyen M."/>
            <person name="Nierman W.C."/>
            <person name="Osborne B.I."/>
            <person name="Pai G."/>
            <person name="Peterson J."/>
            <person name="Pham P.K."/>
            <person name="Rizzo M."/>
            <person name="Rooney T."/>
            <person name="Rowley D."/>
            <person name="Sakano H."/>
            <person name="Salzberg S.L."/>
            <person name="Schwartz J.R."/>
            <person name="Shinn P."/>
            <person name="Southwick A.M."/>
            <person name="Sun H."/>
            <person name="Tallon L.J."/>
            <person name="Tambunga G."/>
            <person name="Toriumi M.J."/>
            <person name="Town C.D."/>
            <person name="Utterback T."/>
            <person name="Van Aken S."/>
            <person name="Vaysberg M."/>
            <person name="Vysotskaia V.S."/>
            <person name="Walker M."/>
            <person name="Wu D."/>
            <person name="Yu G."/>
            <person name="Fraser C.M."/>
            <person name="Venter J.C."/>
            <person name="Davis R.W."/>
        </authorList>
    </citation>
    <scope>NUCLEOTIDE SEQUENCE [LARGE SCALE GENOMIC DNA]</scope>
    <source>
        <strain>cv. Columbia</strain>
    </source>
</reference>
<feature type="domain" description="Reverse transcriptase" evidence="1">
    <location>
        <begin position="145"/>
        <end position="423"/>
    </location>
</feature>
<dbReference type="Pfam" id="PF13966">
    <property type="entry name" value="zf-RVT"/>
    <property type="match status" value="1"/>
</dbReference>
<dbReference type="SUPFAM" id="SSF56672">
    <property type="entry name" value="DNA/RNA polymerases"/>
    <property type="match status" value="1"/>
</dbReference>
<dbReference type="InterPro" id="IPR043128">
    <property type="entry name" value="Rev_trsase/Diguanyl_cyclase"/>
</dbReference>
<dbReference type="PANTHER" id="PTHR33116:SF84">
    <property type="entry name" value="RNA-DIRECTED DNA POLYMERASE"/>
    <property type="match status" value="1"/>
</dbReference>
<dbReference type="Gene3D" id="3.30.70.270">
    <property type="match status" value="1"/>
</dbReference>
<accession>Q9FYJ4</accession>
<name>Q9FYJ4_ARATH</name>
<evidence type="ECO:0000313" key="2">
    <source>
        <dbReference type="EMBL" id="AAF98181.1"/>
    </source>
</evidence>
<dbReference type="AlphaFoldDB" id="Q9FYJ4"/>
<reference evidence="2" key="2">
    <citation type="submission" date="2000-08" db="EMBL/GenBank/DDBJ databases">
        <title>Genomic sequence for Arabidopsis thaliana BAC F17F8 from chromosome I.</title>
        <authorList>
            <person name="Khan S."/>
            <person name="Brooks S."/>
            <person name="Buehler E."/>
            <person name="Chao Q."/>
            <person name="Johnson-Hopson C."/>
            <person name="Kim C."/>
            <person name="Shinn P."/>
            <person name="Altafi H."/>
            <person name="Bei Q."/>
            <person name="Chin C."/>
            <person name="Chiou J."/>
            <person name="Choi E."/>
            <person name="Conn L."/>
            <person name="Conway A."/>
            <person name="Gonzales A."/>
            <person name="Hansen N."/>
            <person name="Howng B."/>
            <person name="Koo T."/>
            <person name="Lam B."/>
            <person name="Lee J."/>
            <person name="Lenz C."/>
            <person name="Li J."/>
            <person name="Liu A."/>
            <person name="Liu K."/>
            <person name="Liu S."/>
            <person name="Mukharsky N."/>
            <person name="Nguyen M."/>
            <person name="Palm C."/>
            <person name="Pham P."/>
            <person name="Sakano H."/>
            <person name="Schwartz J."/>
            <person name="Southwick A."/>
            <person name="Thaveri A."/>
            <person name="Toriumi M."/>
            <person name="Vaysberg M."/>
            <person name="Yu G."/>
            <person name="Federspiel N.A."/>
            <person name="Theologis A."/>
            <person name="Ecker J.R."/>
        </authorList>
    </citation>
    <scope>NUCLEOTIDE SEQUENCE</scope>
</reference>
<dbReference type="CDD" id="cd01650">
    <property type="entry name" value="RT_nLTR_like"/>
    <property type="match status" value="1"/>
</dbReference>
<dbReference type="EMBL" id="AC000107">
    <property type="protein sequence ID" value="AAF98181.1"/>
    <property type="molecule type" value="Genomic_DNA"/>
</dbReference>
<dbReference type="Pfam" id="PF00078">
    <property type="entry name" value="RVT_1"/>
    <property type="match status" value="1"/>
</dbReference>
<dbReference type="PIR" id="H86435">
    <property type="entry name" value="H86435"/>
</dbReference>
<dbReference type="ExpressionAtlas" id="Q9FYJ4">
    <property type="expression patterns" value="baseline and differential"/>
</dbReference>
<dbReference type="PROSITE" id="PS50878">
    <property type="entry name" value="RT_POL"/>
    <property type="match status" value="1"/>
</dbReference>